<dbReference type="OMA" id="KFEWQIN"/>
<reference evidence="4" key="2">
    <citation type="submission" date="2025-08" db="UniProtKB">
        <authorList>
            <consortium name="Ensembl"/>
        </authorList>
    </citation>
    <scope>IDENTIFICATION</scope>
</reference>
<accession>H2ZLE2</accession>
<dbReference type="PANTHER" id="PTHR11913">
    <property type="entry name" value="COFILIN-RELATED"/>
    <property type="match status" value="1"/>
</dbReference>
<dbReference type="Pfam" id="PF00241">
    <property type="entry name" value="Cofilin_ADF"/>
    <property type="match status" value="1"/>
</dbReference>
<dbReference type="SUPFAM" id="SSF55753">
    <property type="entry name" value="Actin depolymerizing proteins"/>
    <property type="match status" value="1"/>
</dbReference>
<dbReference type="HOGENOM" id="CLU_1593969_0_0_1"/>
<dbReference type="InParanoid" id="H2ZLE2"/>
<dbReference type="FunCoup" id="H2ZLE2">
    <property type="interactions" value="4"/>
</dbReference>
<dbReference type="InterPro" id="IPR002108">
    <property type="entry name" value="ADF-H"/>
</dbReference>
<dbReference type="InterPro" id="IPR029006">
    <property type="entry name" value="ADF-H/Gelsolin-like_dom_sf"/>
</dbReference>
<dbReference type="SMART" id="SM00102">
    <property type="entry name" value="ADF"/>
    <property type="match status" value="1"/>
</dbReference>
<proteinExistence type="inferred from homology"/>
<dbReference type="AlphaFoldDB" id="H2ZLE2"/>
<protein>
    <recommendedName>
        <fullName evidence="3">ADF-H domain-containing protein</fullName>
    </recommendedName>
</protein>
<dbReference type="eggNOG" id="KOG1735">
    <property type="taxonomic scope" value="Eukaryota"/>
</dbReference>
<evidence type="ECO:0000256" key="1">
    <source>
        <dbReference type="ARBA" id="ARBA00006844"/>
    </source>
</evidence>
<dbReference type="STRING" id="51511.ENSCSAVP00000018408"/>
<dbReference type="GO" id="GO:0015629">
    <property type="term" value="C:actin cytoskeleton"/>
    <property type="evidence" value="ECO:0007669"/>
    <property type="project" value="InterPro"/>
</dbReference>
<keyword evidence="5" id="KW-1185">Reference proteome</keyword>
<dbReference type="GeneTree" id="ENSGT00950000183000"/>
<reference evidence="5" key="1">
    <citation type="submission" date="2003-08" db="EMBL/GenBank/DDBJ databases">
        <authorList>
            <person name="Birren B."/>
            <person name="Nusbaum C."/>
            <person name="Abebe A."/>
            <person name="Abouelleil A."/>
            <person name="Adekoya E."/>
            <person name="Ait-zahra M."/>
            <person name="Allen N."/>
            <person name="Allen T."/>
            <person name="An P."/>
            <person name="Anderson M."/>
            <person name="Anderson S."/>
            <person name="Arachchi H."/>
            <person name="Armbruster J."/>
            <person name="Bachantsang P."/>
            <person name="Baldwin J."/>
            <person name="Barry A."/>
            <person name="Bayul T."/>
            <person name="Blitshsteyn B."/>
            <person name="Bloom T."/>
            <person name="Blye J."/>
            <person name="Boguslavskiy L."/>
            <person name="Borowsky M."/>
            <person name="Boukhgalter B."/>
            <person name="Brunache A."/>
            <person name="Butler J."/>
            <person name="Calixte N."/>
            <person name="Calvo S."/>
            <person name="Camarata J."/>
            <person name="Campo K."/>
            <person name="Chang J."/>
            <person name="Cheshatsang Y."/>
            <person name="Citroen M."/>
            <person name="Collymore A."/>
            <person name="Considine T."/>
            <person name="Cook A."/>
            <person name="Cooke P."/>
            <person name="Corum B."/>
            <person name="Cuomo C."/>
            <person name="David R."/>
            <person name="Dawoe T."/>
            <person name="Degray S."/>
            <person name="Dodge S."/>
            <person name="Dooley K."/>
            <person name="Dorje P."/>
            <person name="Dorjee K."/>
            <person name="Dorris L."/>
            <person name="Duffey N."/>
            <person name="Dupes A."/>
            <person name="Elkins T."/>
            <person name="Engels R."/>
            <person name="Erickson J."/>
            <person name="Farina A."/>
            <person name="Faro S."/>
            <person name="Ferreira P."/>
            <person name="Fischer H."/>
            <person name="Fitzgerald M."/>
            <person name="Foley K."/>
            <person name="Gage D."/>
            <person name="Galagan J."/>
            <person name="Gearin G."/>
            <person name="Gnerre S."/>
            <person name="Gnirke A."/>
            <person name="Goyette A."/>
            <person name="Graham J."/>
            <person name="Grandbois E."/>
            <person name="Gyaltsen K."/>
            <person name="Hafez N."/>
            <person name="Hagopian D."/>
            <person name="Hagos B."/>
            <person name="Hall J."/>
            <person name="Hatcher B."/>
            <person name="Heller A."/>
            <person name="Higgins H."/>
            <person name="Honan T."/>
            <person name="Horn A."/>
            <person name="Houde N."/>
            <person name="Hughes L."/>
            <person name="Hulme W."/>
            <person name="Husby E."/>
            <person name="Iliev I."/>
            <person name="Jaffe D."/>
            <person name="Jones C."/>
            <person name="Kamal M."/>
            <person name="Kamat A."/>
            <person name="Kamvysselis M."/>
            <person name="Karlsson E."/>
            <person name="Kells C."/>
            <person name="Kieu A."/>
            <person name="Kisner P."/>
            <person name="Kodira C."/>
            <person name="Kulbokas E."/>
            <person name="Labutti K."/>
            <person name="Lama D."/>
            <person name="Landers T."/>
            <person name="Leger J."/>
            <person name="Levine S."/>
            <person name="Lewis D."/>
            <person name="Lewis T."/>
            <person name="Lindblad-toh K."/>
            <person name="Liu X."/>
            <person name="Lokyitsang T."/>
            <person name="Lokyitsang Y."/>
            <person name="Lucien O."/>
            <person name="Lui A."/>
            <person name="Ma L.J."/>
            <person name="Mabbitt R."/>
            <person name="Macdonald J."/>
            <person name="Maclean C."/>
            <person name="Major J."/>
            <person name="Manning J."/>
            <person name="Marabella R."/>
            <person name="Maru K."/>
            <person name="Matthews C."/>
            <person name="Mauceli E."/>
            <person name="Mccarthy M."/>
            <person name="Mcdonough S."/>
            <person name="Mcghee T."/>
            <person name="Meldrim J."/>
            <person name="Meneus L."/>
            <person name="Mesirov J."/>
            <person name="Mihalev A."/>
            <person name="Mihova T."/>
            <person name="Mikkelsen T."/>
            <person name="Mlenga V."/>
            <person name="Moru K."/>
            <person name="Mozes J."/>
            <person name="Mulrain L."/>
            <person name="Munson G."/>
            <person name="Naylor J."/>
            <person name="Newes C."/>
            <person name="Nguyen C."/>
            <person name="Nguyen N."/>
            <person name="Nguyen T."/>
            <person name="Nicol R."/>
            <person name="Nielsen C."/>
            <person name="Nizzari M."/>
            <person name="Norbu C."/>
            <person name="Norbu N."/>
            <person name="O'donnell P."/>
            <person name="Okoawo O."/>
            <person name="O'leary S."/>
            <person name="Omotosho B."/>
            <person name="O'neill K."/>
            <person name="Osman S."/>
            <person name="Parker S."/>
            <person name="Perrin D."/>
            <person name="Phunkhang P."/>
            <person name="Piqani B."/>
            <person name="Purcell S."/>
            <person name="Rachupka T."/>
            <person name="Ramasamy U."/>
            <person name="Rameau R."/>
            <person name="Ray V."/>
            <person name="Raymond C."/>
            <person name="Retta R."/>
            <person name="Richardson S."/>
            <person name="Rise C."/>
            <person name="Rodriguez J."/>
            <person name="Rogers J."/>
            <person name="Rogov P."/>
            <person name="Rutman M."/>
            <person name="Schupbach R."/>
            <person name="Seaman C."/>
            <person name="Settipalli S."/>
            <person name="Sharpe T."/>
            <person name="Sheridan J."/>
            <person name="Sherpa N."/>
            <person name="Shi J."/>
            <person name="Smirnov S."/>
            <person name="Smith C."/>
            <person name="Sougnez C."/>
            <person name="Spencer B."/>
            <person name="Stalker J."/>
            <person name="Stange-thomann N."/>
            <person name="Stavropoulos S."/>
            <person name="Stetson K."/>
            <person name="Stone C."/>
            <person name="Stone S."/>
            <person name="Stubbs M."/>
            <person name="Talamas J."/>
            <person name="Tchuinga P."/>
            <person name="Tenzing P."/>
            <person name="Tesfaye S."/>
            <person name="Theodore J."/>
            <person name="Thoulutsang Y."/>
            <person name="Topham K."/>
            <person name="Towey S."/>
            <person name="Tsamla T."/>
            <person name="Tsomo N."/>
            <person name="Vallee D."/>
            <person name="Vassiliev H."/>
            <person name="Venkataraman V."/>
            <person name="Vinson J."/>
            <person name="Vo A."/>
            <person name="Wade C."/>
            <person name="Wang S."/>
            <person name="Wangchuk T."/>
            <person name="Wangdi T."/>
            <person name="Whittaker C."/>
            <person name="Wilkinson J."/>
            <person name="Wu Y."/>
            <person name="Wyman D."/>
            <person name="Yadav S."/>
            <person name="Yang S."/>
            <person name="Yang X."/>
            <person name="Yeager S."/>
            <person name="Yee E."/>
            <person name="Young G."/>
            <person name="Zainoun J."/>
            <person name="Zembeck L."/>
            <person name="Zimmer A."/>
            <person name="Zody M."/>
            <person name="Lander E."/>
        </authorList>
    </citation>
    <scope>NUCLEOTIDE SEQUENCE [LARGE SCALE GENOMIC DNA]</scope>
</reference>
<keyword evidence="2" id="KW-0009">Actin-binding</keyword>
<name>H2ZLE2_CIOSA</name>
<evidence type="ECO:0000313" key="4">
    <source>
        <dbReference type="Ensembl" id="ENSCSAVP00000018408.1"/>
    </source>
</evidence>
<comment type="similarity">
    <text evidence="1">Belongs to the actin-binding proteins ADF family.</text>
</comment>
<sequence>MVQSGIKVSDDAIAAYTSVSLKNTKGCRFNLNPKHDLVILEEGSEICKTSPDPFKELIDGFPDDACRYAILDVSFSTEDRPGLQKLCLLMWSPDAAKIKDKMLTTSTKDALKAKFNTVATIVDMHSQEDKCINTVIQKLYKLDKKVITGFQGKPVVLDEDSNEYIYA</sequence>
<dbReference type="InterPro" id="IPR017904">
    <property type="entry name" value="ADF/Cofilin"/>
</dbReference>
<dbReference type="Gene3D" id="3.40.20.10">
    <property type="entry name" value="Severin"/>
    <property type="match status" value="1"/>
</dbReference>
<dbReference type="GO" id="GO:0030042">
    <property type="term" value="P:actin filament depolymerization"/>
    <property type="evidence" value="ECO:0007669"/>
    <property type="project" value="InterPro"/>
</dbReference>
<feature type="domain" description="ADF-H" evidence="3">
    <location>
        <begin position="5"/>
        <end position="140"/>
    </location>
</feature>
<organism evidence="4 5">
    <name type="scientific">Ciona savignyi</name>
    <name type="common">Pacific transparent sea squirt</name>
    <dbReference type="NCBI Taxonomy" id="51511"/>
    <lineage>
        <taxon>Eukaryota</taxon>
        <taxon>Metazoa</taxon>
        <taxon>Chordata</taxon>
        <taxon>Tunicata</taxon>
        <taxon>Ascidiacea</taxon>
        <taxon>Phlebobranchia</taxon>
        <taxon>Cionidae</taxon>
        <taxon>Ciona</taxon>
    </lineage>
</organism>
<evidence type="ECO:0000256" key="2">
    <source>
        <dbReference type="ARBA" id="ARBA00023203"/>
    </source>
</evidence>
<evidence type="ECO:0000313" key="5">
    <source>
        <dbReference type="Proteomes" id="UP000007875"/>
    </source>
</evidence>
<dbReference type="Proteomes" id="UP000007875">
    <property type="component" value="Unassembled WGS sequence"/>
</dbReference>
<dbReference type="GO" id="GO:0003779">
    <property type="term" value="F:actin binding"/>
    <property type="evidence" value="ECO:0007669"/>
    <property type="project" value="UniProtKB-KW"/>
</dbReference>
<dbReference type="Ensembl" id="ENSCSAVT00000018608.1">
    <property type="protein sequence ID" value="ENSCSAVP00000018408.1"/>
    <property type="gene ID" value="ENSCSAVG00000010807.1"/>
</dbReference>
<dbReference type="PROSITE" id="PS51263">
    <property type="entry name" value="ADF_H"/>
    <property type="match status" value="1"/>
</dbReference>
<reference evidence="4" key="3">
    <citation type="submission" date="2025-09" db="UniProtKB">
        <authorList>
            <consortium name="Ensembl"/>
        </authorList>
    </citation>
    <scope>IDENTIFICATION</scope>
</reference>
<evidence type="ECO:0000259" key="3">
    <source>
        <dbReference type="PROSITE" id="PS51263"/>
    </source>
</evidence>